<dbReference type="InterPro" id="IPR014710">
    <property type="entry name" value="RmlC-like_jellyroll"/>
</dbReference>
<feature type="domain" description="Cupin type-2" evidence="1">
    <location>
        <begin position="12"/>
        <end position="64"/>
    </location>
</feature>
<name>A0A506PQZ1_9FLAO</name>
<gene>
    <name evidence="2" type="ORF">FJ651_03400</name>
</gene>
<dbReference type="InterPro" id="IPR011051">
    <property type="entry name" value="RmlC_Cupin_sf"/>
</dbReference>
<accession>A0A506PQZ1</accession>
<comment type="caution">
    <text evidence="2">The sequence shown here is derived from an EMBL/GenBank/DDBJ whole genome shotgun (WGS) entry which is preliminary data.</text>
</comment>
<dbReference type="AlphaFoldDB" id="A0A506PQZ1"/>
<dbReference type="Proteomes" id="UP000317332">
    <property type="component" value="Unassembled WGS sequence"/>
</dbReference>
<protein>
    <submittedName>
        <fullName evidence="2">Cupin domain-containing protein</fullName>
    </submittedName>
</protein>
<reference evidence="2 3" key="1">
    <citation type="submission" date="2019-06" db="EMBL/GenBank/DDBJ databases">
        <title>Flavobacteriaceae Paucihalobacterium erythroidium CWB-1, complete genome.</title>
        <authorList>
            <person name="Wu S."/>
        </authorList>
    </citation>
    <scope>NUCLEOTIDE SEQUENCE [LARGE SCALE GENOMIC DNA]</scope>
    <source>
        <strain evidence="2 3">CWB-1</strain>
    </source>
</reference>
<evidence type="ECO:0000259" key="1">
    <source>
        <dbReference type="Pfam" id="PF07883"/>
    </source>
</evidence>
<dbReference type="Gene3D" id="2.60.120.10">
    <property type="entry name" value="Jelly Rolls"/>
    <property type="match status" value="1"/>
</dbReference>
<dbReference type="InterPro" id="IPR013096">
    <property type="entry name" value="Cupin_2"/>
</dbReference>
<dbReference type="EMBL" id="VHIQ01000001">
    <property type="protein sequence ID" value="TPV36019.1"/>
    <property type="molecule type" value="Genomic_DNA"/>
</dbReference>
<sequence length="77" mass="8788">MLTQAAIGSLLEGEFVDNHVHPTMEEFYFFLKGEAKITINNVDHFCEKDTFIKIPKDSIHSLQAITAIDFIYWGIAI</sequence>
<proteinExistence type="predicted"/>
<dbReference type="Pfam" id="PF07883">
    <property type="entry name" value="Cupin_2"/>
    <property type="match status" value="1"/>
</dbReference>
<evidence type="ECO:0000313" key="2">
    <source>
        <dbReference type="EMBL" id="TPV36019.1"/>
    </source>
</evidence>
<organism evidence="2 3">
    <name type="scientific">Paucihalobacter ruber</name>
    <dbReference type="NCBI Taxonomy" id="2567861"/>
    <lineage>
        <taxon>Bacteria</taxon>
        <taxon>Pseudomonadati</taxon>
        <taxon>Bacteroidota</taxon>
        <taxon>Flavobacteriia</taxon>
        <taxon>Flavobacteriales</taxon>
        <taxon>Flavobacteriaceae</taxon>
        <taxon>Paucihalobacter</taxon>
    </lineage>
</organism>
<evidence type="ECO:0000313" key="3">
    <source>
        <dbReference type="Proteomes" id="UP000317332"/>
    </source>
</evidence>
<dbReference type="SUPFAM" id="SSF51182">
    <property type="entry name" value="RmlC-like cupins"/>
    <property type="match status" value="1"/>
</dbReference>
<keyword evidence="3" id="KW-1185">Reference proteome</keyword>
<dbReference type="OrthoDB" id="9811153at2"/>